<keyword evidence="1" id="KW-0812">Transmembrane</keyword>
<evidence type="ECO:0000313" key="3">
    <source>
        <dbReference type="Proteomes" id="UP000078512"/>
    </source>
</evidence>
<keyword evidence="1" id="KW-1133">Transmembrane helix</keyword>
<dbReference type="EMBL" id="KV442024">
    <property type="protein sequence ID" value="OAQ32618.1"/>
    <property type="molecule type" value="Genomic_DNA"/>
</dbReference>
<dbReference type="Proteomes" id="UP000078512">
    <property type="component" value="Unassembled WGS sequence"/>
</dbReference>
<feature type="transmembrane region" description="Helical" evidence="1">
    <location>
        <begin position="46"/>
        <end position="68"/>
    </location>
</feature>
<accession>A0A197K621</accession>
<evidence type="ECO:0000313" key="2">
    <source>
        <dbReference type="EMBL" id="OAQ32618.1"/>
    </source>
</evidence>
<reference evidence="2 3" key="1">
    <citation type="submission" date="2016-05" db="EMBL/GenBank/DDBJ databases">
        <title>Genome sequencing reveals origins of a unique bacterial endosymbiosis in the earliest lineages of terrestrial Fungi.</title>
        <authorList>
            <consortium name="DOE Joint Genome Institute"/>
            <person name="Uehling J."/>
            <person name="Gryganskyi A."/>
            <person name="Hameed K."/>
            <person name="Tschaplinski T."/>
            <person name="Misztal P."/>
            <person name="Wu S."/>
            <person name="Desiro A."/>
            <person name="Vande Pol N."/>
            <person name="Du Z.-Y."/>
            <person name="Zienkiewicz A."/>
            <person name="Zienkiewicz K."/>
            <person name="Morin E."/>
            <person name="Tisserant E."/>
            <person name="Splivallo R."/>
            <person name="Hainaut M."/>
            <person name="Henrissat B."/>
            <person name="Ohm R."/>
            <person name="Kuo A."/>
            <person name="Yan J."/>
            <person name="Lipzen A."/>
            <person name="Nolan M."/>
            <person name="Labutti K."/>
            <person name="Barry K."/>
            <person name="Goldstein A."/>
            <person name="Labbe J."/>
            <person name="Schadt C."/>
            <person name="Tuskan G."/>
            <person name="Grigoriev I."/>
            <person name="Martin F."/>
            <person name="Vilgalys R."/>
            <person name="Bonito G."/>
        </authorList>
    </citation>
    <scope>NUCLEOTIDE SEQUENCE [LARGE SCALE GENOMIC DNA]</scope>
    <source>
        <strain evidence="2 3">AG-77</strain>
    </source>
</reference>
<organism evidence="2 3">
    <name type="scientific">Linnemannia elongata AG-77</name>
    <dbReference type="NCBI Taxonomy" id="1314771"/>
    <lineage>
        <taxon>Eukaryota</taxon>
        <taxon>Fungi</taxon>
        <taxon>Fungi incertae sedis</taxon>
        <taxon>Mucoromycota</taxon>
        <taxon>Mortierellomycotina</taxon>
        <taxon>Mortierellomycetes</taxon>
        <taxon>Mortierellales</taxon>
        <taxon>Mortierellaceae</taxon>
        <taxon>Linnemannia</taxon>
    </lineage>
</organism>
<name>A0A197K621_9FUNG</name>
<keyword evidence="3" id="KW-1185">Reference proteome</keyword>
<dbReference type="AlphaFoldDB" id="A0A197K621"/>
<gene>
    <name evidence="2" type="ORF">K457DRAFT_289007</name>
</gene>
<proteinExistence type="predicted"/>
<evidence type="ECO:0000256" key="1">
    <source>
        <dbReference type="SAM" id="Phobius"/>
    </source>
</evidence>
<sequence>MLLPFHGSGVVLWIGSHFKKMKNIPLPFLVQQFPHLPPVLQRFHSISVTFMFITPFGSFAFSLSLSLFA</sequence>
<keyword evidence="1" id="KW-0472">Membrane</keyword>
<protein>
    <submittedName>
        <fullName evidence="2">Uncharacterized protein</fullName>
    </submittedName>
</protein>